<evidence type="ECO:0000256" key="4">
    <source>
        <dbReference type="PROSITE-ProRule" id="PRU00354"/>
    </source>
</evidence>
<comment type="similarity">
    <text evidence="1">Belongs to the spermidine/spermine synthase family.</text>
</comment>
<reference evidence="6 7" key="2">
    <citation type="journal article" date="2017" name="Front. Plant Sci.">
        <title>Gene Classification and Mining of Molecular Markers Useful in Red Clover (Trifolium pratense) Breeding.</title>
        <authorList>
            <person name="Istvanek J."/>
            <person name="Dluhosova J."/>
            <person name="Dluhos P."/>
            <person name="Patkova L."/>
            <person name="Nedelnik J."/>
            <person name="Repkova J."/>
        </authorList>
    </citation>
    <scope>NUCLEOTIDE SEQUENCE [LARGE SCALE GENOMIC DNA]</scope>
    <source>
        <strain evidence="7">cv. Tatra</strain>
        <tissue evidence="6">Young leaves</tissue>
    </source>
</reference>
<proteinExistence type="inferred from homology"/>
<dbReference type="GO" id="GO:0006596">
    <property type="term" value="P:polyamine biosynthetic process"/>
    <property type="evidence" value="ECO:0007669"/>
    <property type="project" value="UniProtKB-UniRule"/>
</dbReference>
<evidence type="ECO:0000259" key="5">
    <source>
        <dbReference type="PROSITE" id="PS51006"/>
    </source>
</evidence>
<dbReference type="STRING" id="57577.A0A2K3MEJ7"/>
<sequence>MGEAPEVLYVNGSSKVVPETQQNHVNNVVGSDTWYEEVIDDDLKWSFKLNSVLHKAISEYQDIALLDTKRFGKALVLDGKMQSAEADEFIYHECLIHPPLLCHPK</sequence>
<dbReference type="ExpressionAtlas" id="A0A2K3MEJ7">
    <property type="expression patterns" value="baseline"/>
</dbReference>
<keyword evidence="2 4" id="KW-0808">Transferase</keyword>
<dbReference type="SUPFAM" id="SSF53335">
    <property type="entry name" value="S-adenosyl-L-methionine-dependent methyltransferases"/>
    <property type="match status" value="1"/>
</dbReference>
<dbReference type="AlphaFoldDB" id="A0A2K3MEJ7"/>
<evidence type="ECO:0000256" key="3">
    <source>
        <dbReference type="ARBA" id="ARBA00023115"/>
    </source>
</evidence>
<dbReference type="PROSITE" id="PS51006">
    <property type="entry name" value="PABS_2"/>
    <property type="match status" value="1"/>
</dbReference>
<comment type="caution">
    <text evidence="6">The sequence shown here is derived from an EMBL/GenBank/DDBJ whole genome shotgun (WGS) entry which is preliminary data.</text>
</comment>
<dbReference type="InterPro" id="IPR037163">
    <property type="entry name" value="Spermidine_synt_N_sf"/>
</dbReference>
<dbReference type="EMBL" id="ASHM01059052">
    <property type="protein sequence ID" value="PNX89215.1"/>
    <property type="molecule type" value="Genomic_DNA"/>
</dbReference>
<keyword evidence="3 4" id="KW-0620">Polyamine biosynthesis</keyword>
<gene>
    <name evidence="6" type="ORF">L195_g045332</name>
</gene>
<dbReference type="Gene3D" id="2.30.140.10">
    <property type="entry name" value="Spermidine synthase, tetramerisation domain"/>
    <property type="match status" value="1"/>
</dbReference>
<dbReference type="PANTHER" id="PTHR43317">
    <property type="entry name" value="THERMOSPERMINE SYNTHASE ACAULIS5"/>
    <property type="match status" value="1"/>
</dbReference>
<dbReference type="InterPro" id="IPR035246">
    <property type="entry name" value="Spermidine_synt_N"/>
</dbReference>
<dbReference type="Proteomes" id="UP000236291">
    <property type="component" value="Unassembled WGS sequence"/>
</dbReference>
<dbReference type="PANTHER" id="PTHR43317:SF1">
    <property type="entry name" value="THERMOSPERMINE SYNTHASE ACAULIS5"/>
    <property type="match status" value="1"/>
</dbReference>
<dbReference type="InterPro" id="IPR030374">
    <property type="entry name" value="PABS"/>
</dbReference>
<feature type="domain" description="PABS" evidence="5">
    <location>
        <begin position="32"/>
        <end position="105"/>
    </location>
</feature>
<dbReference type="GO" id="GO:0010487">
    <property type="term" value="F:thermospermine synthase activity"/>
    <property type="evidence" value="ECO:0007669"/>
    <property type="project" value="TreeGrafter"/>
</dbReference>
<comment type="caution">
    <text evidence="4">Lacks conserved residue(s) required for the propagation of feature annotation.</text>
</comment>
<evidence type="ECO:0000313" key="7">
    <source>
        <dbReference type="Proteomes" id="UP000236291"/>
    </source>
</evidence>
<accession>A0A2K3MEJ7</accession>
<organism evidence="6 7">
    <name type="scientific">Trifolium pratense</name>
    <name type="common">Red clover</name>
    <dbReference type="NCBI Taxonomy" id="57577"/>
    <lineage>
        <taxon>Eukaryota</taxon>
        <taxon>Viridiplantae</taxon>
        <taxon>Streptophyta</taxon>
        <taxon>Embryophyta</taxon>
        <taxon>Tracheophyta</taxon>
        <taxon>Spermatophyta</taxon>
        <taxon>Magnoliopsida</taxon>
        <taxon>eudicotyledons</taxon>
        <taxon>Gunneridae</taxon>
        <taxon>Pentapetalae</taxon>
        <taxon>rosids</taxon>
        <taxon>fabids</taxon>
        <taxon>Fabales</taxon>
        <taxon>Fabaceae</taxon>
        <taxon>Papilionoideae</taxon>
        <taxon>50 kb inversion clade</taxon>
        <taxon>NPAAA clade</taxon>
        <taxon>Hologalegina</taxon>
        <taxon>IRL clade</taxon>
        <taxon>Trifolieae</taxon>
        <taxon>Trifolium</taxon>
    </lineage>
</organism>
<dbReference type="Pfam" id="PF17284">
    <property type="entry name" value="Spermine_synt_N"/>
    <property type="match status" value="1"/>
</dbReference>
<evidence type="ECO:0000256" key="1">
    <source>
        <dbReference type="ARBA" id="ARBA00007867"/>
    </source>
</evidence>
<reference evidence="6 7" key="1">
    <citation type="journal article" date="2014" name="Am. J. Bot.">
        <title>Genome assembly and annotation for red clover (Trifolium pratense; Fabaceae).</title>
        <authorList>
            <person name="Istvanek J."/>
            <person name="Jaros M."/>
            <person name="Krenek A."/>
            <person name="Repkova J."/>
        </authorList>
    </citation>
    <scope>NUCLEOTIDE SEQUENCE [LARGE SCALE GENOMIC DNA]</scope>
    <source>
        <strain evidence="7">cv. Tatra</strain>
        <tissue evidence="6">Young leaves</tissue>
    </source>
</reference>
<dbReference type="InterPro" id="IPR029063">
    <property type="entry name" value="SAM-dependent_MTases_sf"/>
</dbReference>
<evidence type="ECO:0000313" key="6">
    <source>
        <dbReference type="EMBL" id="PNX89215.1"/>
    </source>
</evidence>
<name>A0A2K3MEJ7_TRIPR</name>
<protein>
    <submittedName>
        <fullName evidence="6">Thermospermine synthase ACAULIS5-like protein</fullName>
    </submittedName>
</protein>
<evidence type="ECO:0000256" key="2">
    <source>
        <dbReference type="ARBA" id="ARBA00022679"/>
    </source>
</evidence>